<dbReference type="Proteomes" id="UP001371456">
    <property type="component" value="Unassembled WGS sequence"/>
</dbReference>
<sequence>MYICFKALKDGWKSGLRPLTVLDGTFLKG</sequence>
<comment type="caution">
    <text evidence="1">The sequence shown here is derived from an EMBL/GenBank/DDBJ whole genome shotgun (WGS) entry which is preliminary data.</text>
</comment>
<keyword evidence="2" id="KW-1185">Reference proteome</keyword>
<accession>A0AAN8T634</accession>
<gene>
    <name evidence="1" type="ORF">RDI58_019880</name>
</gene>
<evidence type="ECO:0000313" key="2">
    <source>
        <dbReference type="Proteomes" id="UP001371456"/>
    </source>
</evidence>
<protein>
    <submittedName>
        <fullName evidence="1">Uncharacterized protein</fullName>
    </submittedName>
</protein>
<reference evidence="1 2" key="1">
    <citation type="submission" date="2024-02" db="EMBL/GenBank/DDBJ databases">
        <title>de novo genome assembly of Solanum bulbocastanum strain 11H21.</title>
        <authorList>
            <person name="Hosaka A.J."/>
        </authorList>
    </citation>
    <scope>NUCLEOTIDE SEQUENCE [LARGE SCALE GENOMIC DNA]</scope>
    <source>
        <tissue evidence="1">Young leaves</tissue>
    </source>
</reference>
<proteinExistence type="predicted"/>
<evidence type="ECO:0000313" key="1">
    <source>
        <dbReference type="EMBL" id="KAK6782084.1"/>
    </source>
</evidence>
<name>A0AAN8T634_SOLBU</name>
<dbReference type="EMBL" id="JBANQN010000008">
    <property type="protein sequence ID" value="KAK6782084.1"/>
    <property type="molecule type" value="Genomic_DNA"/>
</dbReference>
<dbReference type="AlphaFoldDB" id="A0AAN8T634"/>
<organism evidence="1 2">
    <name type="scientific">Solanum bulbocastanum</name>
    <name type="common">Wild potato</name>
    <dbReference type="NCBI Taxonomy" id="147425"/>
    <lineage>
        <taxon>Eukaryota</taxon>
        <taxon>Viridiplantae</taxon>
        <taxon>Streptophyta</taxon>
        <taxon>Embryophyta</taxon>
        <taxon>Tracheophyta</taxon>
        <taxon>Spermatophyta</taxon>
        <taxon>Magnoliopsida</taxon>
        <taxon>eudicotyledons</taxon>
        <taxon>Gunneridae</taxon>
        <taxon>Pentapetalae</taxon>
        <taxon>asterids</taxon>
        <taxon>lamiids</taxon>
        <taxon>Solanales</taxon>
        <taxon>Solanaceae</taxon>
        <taxon>Solanoideae</taxon>
        <taxon>Solaneae</taxon>
        <taxon>Solanum</taxon>
    </lineage>
</organism>